<keyword evidence="6 10" id="KW-0812">Transmembrane</keyword>
<comment type="caution">
    <text evidence="11">The sequence shown here is derived from an EMBL/GenBank/DDBJ whole genome shotgun (WGS) entry which is preliminary data.</text>
</comment>
<evidence type="ECO:0000256" key="6">
    <source>
        <dbReference type="ARBA" id="ARBA00022692"/>
    </source>
</evidence>
<comment type="subcellular location">
    <subcellularLocation>
        <location evidence="1">Cell membrane</location>
        <topology evidence="1">Multi-pass membrane protein</topology>
    </subcellularLocation>
</comment>
<dbReference type="Gene3D" id="1.20.1280.290">
    <property type="match status" value="1"/>
</dbReference>
<dbReference type="PANTHER" id="PTHR10791">
    <property type="entry name" value="RAG1-ACTIVATING PROTEIN 1"/>
    <property type="match status" value="1"/>
</dbReference>
<sequence>MLTLYYGLLKGLHDGFLIITINSIGCAIEAFYLIVFLIYAPGKVRIYTIKLVVLFNVGASGLILLSTSFVGKASQRLNVVGWICAVFSVCVFAAPLSIMRQVIKTKSVEYMPFALSFCLTLSAIMWFFYGLLLSDYFIASPNILGFLFGIAQMILYLVFKNSKKEALPEFKLHEMPPNDTVPTTAVQEAIGNTATSERNDVVVTVV</sequence>
<keyword evidence="7" id="KW-0677">Repeat</keyword>
<reference evidence="11" key="1">
    <citation type="submission" date="2023-07" db="EMBL/GenBank/DDBJ databases">
        <title>draft genome sequence of fig (Ficus carica).</title>
        <authorList>
            <person name="Takahashi T."/>
            <person name="Nishimura K."/>
        </authorList>
    </citation>
    <scope>NUCLEOTIDE SEQUENCE</scope>
</reference>
<dbReference type="Proteomes" id="UP001187192">
    <property type="component" value="Unassembled WGS sequence"/>
</dbReference>
<dbReference type="EMBL" id="BTGU01000007">
    <property type="protein sequence ID" value="GMN38117.1"/>
    <property type="molecule type" value="Genomic_DNA"/>
</dbReference>
<evidence type="ECO:0000256" key="4">
    <source>
        <dbReference type="ARBA" id="ARBA00022475"/>
    </source>
</evidence>
<proteinExistence type="inferred from homology"/>
<dbReference type="GO" id="GO:0005886">
    <property type="term" value="C:plasma membrane"/>
    <property type="evidence" value="ECO:0007669"/>
    <property type="project" value="UniProtKB-SubCell"/>
</dbReference>
<dbReference type="AlphaFoldDB" id="A0AA87ZPZ3"/>
<gene>
    <name evidence="11" type="ORF">TIFTF001_007350</name>
</gene>
<keyword evidence="9 10" id="KW-0472">Membrane</keyword>
<accession>A0AA87ZPZ3</accession>
<dbReference type="Gramene" id="FCD_00007001-RA">
    <property type="protein sequence ID" value="FCD_00007001-RA:cds"/>
    <property type="gene ID" value="FCD_00007001"/>
</dbReference>
<dbReference type="GO" id="GO:0051119">
    <property type="term" value="F:sugar transmembrane transporter activity"/>
    <property type="evidence" value="ECO:0007669"/>
    <property type="project" value="InterPro"/>
</dbReference>
<name>A0AA87ZPZ3_FICCA</name>
<dbReference type="PANTHER" id="PTHR10791:SF157">
    <property type="entry name" value="BIDIRECTIONAL SUGAR TRANSPORTER SWEET"/>
    <property type="match status" value="1"/>
</dbReference>
<feature type="transmembrane region" description="Helical" evidence="10">
    <location>
        <begin position="51"/>
        <end position="71"/>
    </location>
</feature>
<evidence type="ECO:0000256" key="8">
    <source>
        <dbReference type="ARBA" id="ARBA00022989"/>
    </source>
</evidence>
<evidence type="ECO:0000256" key="9">
    <source>
        <dbReference type="ARBA" id="ARBA00023136"/>
    </source>
</evidence>
<keyword evidence="4" id="KW-1003">Cell membrane</keyword>
<evidence type="ECO:0000256" key="7">
    <source>
        <dbReference type="ARBA" id="ARBA00022737"/>
    </source>
</evidence>
<feature type="transmembrane region" description="Helical" evidence="10">
    <location>
        <begin position="77"/>
        <end position="98"/>
    </location>
</feature>
<keyword evidence="12" id="KW-1185">Reference proteome</keyword>
<evidence type="ECO:0000256" key="1">
    <source>
        <dbReference type="ARBA" id="ARBA00004651"/>
    </source>
</evidence>
<feature type="transmembrane region" description="Helical" evidence="10">
    <location>
        <begin position="110"/>
        <end position="132"/>
    </location>
</feature>
<dbReference type="Pfam" id="PF03083">
    <property type="entry name" value="MtN3_slv"/>
    <property type="match status" value="2"/>
</dbReference>
<feature type="transmembrane region" description="Helical" evidence="10">
    <location>
        <begin position="15"/>
        <end position="39"/>
    </location>
</feature>
<dbReference type="InterPro" id="IPR004316">
    <property type="entry name" value="SWEET_rpt"/>
</dbReference>
<organism evidence="11 12">
    <name type="scientific">Ficus carica</name>
    <name type="common">Common fig</name>
    <dbReference type="NCBI Taxonomy" id="3494"/>
    <lineage>
        <taxon>Eukaryota</taxon>
        <taxon>Viridiplantae</taxon>
        <taxon>Streptophyta</taxon>
        <taxon>Embryophyta</taxon>
        <taxon>Tracheophyta</taxon>
        <taxon>Spermatophyta</taxon>
        <taxon>Magnoliopsida</taxon>
        <taxon>eudicotyledons</taxon>
        <taxon>Gunneridae</taxon>
        <taxon>Pentapetalae</taxon>
        <taxon>rosids</taxon>
        <taxon>fabids</taxon>
        <taxon>Rosales</taxon>
        <taxon>Moraceae</taxon>
        <taxon>Ficeae</taxon>
        <taxon>Ficus</taxon>
    </lineage>
</organism>
<evidence type="ECO:0000313" key="11">
    <source>
        <dbReference type="EMBL" id="GMN38117.1"/>
    </source>
</evidence>
<evidence type="ECO:0000256" key="3">
    <source>
        <dbReference type="ARBA" id="ARBA00022448"/>
    </source>
</evidence>
<keyword evidence="3" id="KW-0813">Transport</keyword>
<evidence type="ECO:0000256" key="5">
    <source>
        <dbReference type="ARBA" id="ARBA00022597"/>
    </source>
</evidence>
<evidence type="ECO:0000313" key="12">
    <source>
        <dbReference type="Proteomes" id="UP001187192"/>
    </source>
</evidence>
<evidence type="ECO:0000256" key="10">
    <source>
        <dbReference type="SAM" id="Phobius"/>
    </source>
</evidence>
<dbReference type="FunFam" id="1.20.1280.290:FF:000003">
    <property type="entry name" value="Bidirectional sugar transporter SWEET"/>
    <property type="match status" value="1"/>
</dbReference>
<protein>
    <recommendedName>
        <fullName evidence="13">Bidirectional sugar transporter SWEET</fullName>
    </recommendedName>
</protein>
<evidence type="ECO:0000256" key="2">
    <source>
        <dbReference type="ARBA" id="ARBA00007809"/>
    </source>
</evidence>
<evidence type="ECO:0008006" key="13">
    <source>
        <dbReference type="Google" id="ProtNLM"/>
    </source>
</evidence>
<comment type="similarity">
    <text evidence="2">Belongs to the SWEET sugar transporter family.</text>
</comment>
<feature type="transmembrane region" description="Helical" evidence="10">
    <location>
        <begin position="138"/>
        <end position="159"/>
    </location>
</feature>
<keyword evidence="8 10" id="KW-1133">Transmembrane helix</keyword>
<keyword evidence="5" id="KW-0762">Sugar transport</keyword>
<dbReference type="InterPro" id="IPR047664">
    <property type="entry name" value="SWEET"/>
</dbReference>